<feature type="compositionally biased region" description="Low complexity" evidence="8">
    <location>
        <begin position="611"/>
        <end position="624"/>
    </location>
</feature>
<dbReference type="SMART" id="SM00355">
    <property type="entry name" value="ZnF_C2H2"/>
    <property type="match status" value="5"/>
</dbReference>
<feature type="compositionally biased region" description="Polar residues" evidence="8">
    <location>
        <begin position="1424"/>
        <end position="1433"/>
    </location>
</feature>
<gene>
    <name evidence="10" type="ORF">FBUS_04001</name>
</gene>
<evidence type="ECO:0000313" key="10">
    <source>
        <dbReference type="EMBL" id="KAA0193718.1"/>
    </source>
</evidence>
<feature type="region of interest" description="Disordered" evidence="8">
    <location>
        <begin position="516"/>
        <end position="549"/>
    </location>
</feature>
<dbReference type="PROSITE" id="PS00028">
    <property type="entry name" value="ZINC_FINGER_C2H2_1"/>
    <property type="match status" value="2"/>
</dbReference>
<evidence type="ECO:0000256" key="6">
    <source>
        <dbReference type="ARBA" id="ARBA00023242"/>
    </source>
</evidence>
<comment type="subcellular location">
    <subcellularLocation>
        <location evidence="1">Nucleus</location>
    </subcellularLocation>
</comment>
<feature type="region of interest" description="Disordered" evidence="8">
    <location>
        <begin position="604"/>
        <end position="651"/>
    </location>
</feature>
<keyword evidence="6" id="KW-0539">Nucleus</keyword>
<protein>
    <submittedName>
        <fullName evidence="10">Zinc finger protein</fullName>
    </submittedName>
</protein>
<feature type="domain" description="C2H2-type" evidence="9">
    <location>
        <begin position="556"/>
        <end position="583"/>
    </location>
</feature>
<feature type="compositionally biased region" description="Low complexity" evidence="8">
    <location>
        <begin position="156"/>
        <end position="169"/>
    </location>
</feature>
<keyword evidence="2" id="KW-0479">Metal-binding</keyword>
<feature type="compositionally biased region" description="Basic and acidic residues" evidence="8">
    <location>
        <begin position="1408"/>
        <end position="1421"/>
    </location>
</feature>
<feature type="region of interest" description="Disordered" evidence="8">
    <location>
        <begin position="479"/>
        <end position="501"/>
    </location>
</feature>
<reference evidence="10" key="1">
    <citation type="submission" date="2019-05" db="EMBL/GenBank/DDBJ databases">
        <title>Annotation for the trematode Fasciolopsis buski.</title>
        <authorList>
            <person name="Choi Y.-J."/>
        </authorList>
    </citation>
    <scope>NUCLEOTIDE SEQUENCE</scope>
    <source>
        <strain evidence="10">HT</strain>
        <tissue evidence="10">Whole worm</tissue>
    </source>
</reference>
<dbReference type="InterPro" id="IPR036236">
    <property type="entry name" value="Znf_C2H2_sf"/>
</dbReference>
<feature type="region of interest" description="Disordered" evidence="8">
    <location>
        <begin position="156"/>
        <end position="201"/>
    </location>
</feature>
<evidence type="ECO:0000256" key="5">
    <source>
        <dbReference type="ARBA" id="ARBA00022833"/>
    </source>
</evidence>
<evidence type="ECO:0000256" key="3">
    <source>
        <dbReference type="ARBA" id="ARBA00022737"/>
    </source>
</evidence>
<feature type="compositionally biased region" description="Basic residues" evidence="8">
    <location>
        <begin position="519"/>
        <end position="529"/>
    </location>
</feature>
<evidence type="ECO:0000256" key="4">
    <source>
        <dbReference type="ARBA" id="ARBA00022771"/>
    </source>
</evidence>
<dbReference type="GO" id="GO:0005634">
    <property type="term" value="C:nucleus"/>
    <property type="evidence" value="ECO:0007669"/>
    <property type="project" value="UniProtKB-SubCell"/>
</dbReference>
<feature type="compositionally biased region" description="Basic and acidic residues" evidence="8">
    <location>
        <begin position="1090"/>
        <end position="1100"/>
    </location>
</feature>
<feature type="region of interest" description="Disordered" evidence="8">
    <location>
        <begin position="1036"/>
        <end position="1067"/>
    </location>
</feature>
<dbReference type="PROSITE" id="PS50157">
    <property type="entry name" value="ZINC_FINGER_C2H2_2"/>
    <property type="match status" value="2"/>
</dbReference>
<dbReference type="Proteomes" id="UP000728185">
    <property type="component" value="Unassembled WGS sequence"/>
</dbReference>
<name>A0A8E0VM91_9TREM</name>
<feature type="domain" description="C2H2-type" evidence="9">
    <location>
        <begin position="1247"/>
        <end position="1275"/>
    </location>
</feature>
<dbReference type="Gene3D" id="3.30.160.60">
    <property type="entry name" value="Classic Zinc Finger"/>
    <property type="match status" value="2"/>
</dbReference>
<evidence type="ECO:0000259" key="9">
    <source>
        <dbReference type="PROSITE" id="PS50157"/>
    </source>
</evidence>
<feature type="compositionally biased region" description="Polar residues" evidence="8">
    <location>
        <begin position="188"/>
        <end position="198"/>
    </location>
</feature>
<sequence>MNGSKTHSGAFANSEESAIEASGRTSPFFHSPRISPVKRNSINPNNSVRSQTPPTSGQIPTRIDEEKNDNTKYETSISEQSMTGSISDFLISPDKRPRTDRSESVSTSLSAGLPCPCGKQFSDSVIFVEHARQCEEFALTANSFAEAAAAVASATNGPKSASAHSSESSPCPRKSTTPTNCRLDKTDINSPGNSSNCTEIGDPVGKTAVNVGSSGTGHKALDLSVRSQDLQSSTSSPDAVFRKCPECKYTHSNLTHLYQHIETEHDIRGIFECECGEHFTWLPTLVKHRLYCTTQHNEQIYHSQQHHNHNRTNVNSAASSELNSVFNHPVRSPSFNRTSSDFHSRTDWLSGTHVAPTAKSLQCTACGKTGFLAPNEMANHFTMCSVLTHRSRSPNLGLPLSPSPLTRHTLNGAGSVGQWTSPTGSAASCVSSLYCTMSTTTSPTSAGPNRSDRGYSPPGYPFGFLPPLGYSPYSKQFSPKSTLPSYSSKPISKTMPKSNEMRSTSMVAKDTHNHLIQSSHHHHHHHHHNINQGSASGSGSANHTDHPTNPDLTRPFKCCHCIKAFKSKALLDQHMHIHYPPKYTCRYCAKKYRWPPVFYHHQRTCKKRPPSTSASTTNGNSAASVEPGASTTATAGHTFHTRPTDSNGATIGESSVFSLPAGYFFSPPLEHHSSSNQSSSQNGPSQHTHHSRLPHPFPFSPSSHTNLHGHPFGPDLFSASLAAFYDPLSMGANTACPGLLGGMVSSQGGMGSLPNPGAMLAAAAACAAMGIRVPFGHALPPPPLGFNPPYNPGATTSNALSFGQAADPTTIFSSLMSPSLPTGASTTVAPSTPHSSAQLMPSTPLTPLASSGNIMLPNPIPVSSASPGMRAAANSSNAVGVTGSLFNPIHPFTNSALFLPTNGPSINEGAHISSNGAKSTADGYPLESSRGLLCVCGQQFGTLPTYLNHLANCVTLQRLVQPLGNADDVDPVASMTTVTKTTKATTPTYSIIPTTDPVSVNRNGRSPPRQKSIINEAEALLFSSAAMAAMNAIMSRTKSSSSDSGLKEDQSGKELISTDDSGQNDLSESIWSTDRCQQNLSQLDAASPKMDPKSDQEDSSRVNNSQRMQSFERTMKLSPADSQQTETKPDMTLKNTPIESTEVEFGELNPLVKSEPTLNSRSSRPNIASPGTSSHTGITDSTNLMAAMASVLANAAVAAGFPNLPDELSTSMSDISGVRIHGTESENTSGMDSTMIAFMMNGSMHAKLCLQCGKEFSSRLSLKQHVEGKHSVEGKYQCPGCAKRYRWGASYYYHKKSCPAIRESSPMSTDQPLGPFDERDVNESTPPPPLPQLARPQTSSRQQSIPNSPQDELDQENSSDELRGRSDLIPSPLAEAVRERTNSYIFNMKQDLLADPLVRFRPLSFPLDMRHDEVAKTEDHYNYSPANDGSNSN</sequence>
<keyword evidence="5" id="KW-0862">Zinc</keyword>
<dbReference type="SUPFAM" id="SSF57667">
    <property type="entry name" value="beta-beta-alpha zinc fingers"/>
    <property type="match status" value="2"/>
</dbReference>
<keyword evidence="11" id="KW-1185">Reference proteome</keyword>
<feature type="region of interest" description="Disordered" evidence="8">
    <location>
        <begin position="1"/>
        <end position="109"/>
    </location>
</feature>
<dbReference type="InterPro" id="IPR013087">
    <property type="entry name" value="Znf_C2H2_type"/>
</dbReference>
<accession>A0A8E0VM91</accession>
<dbReference type="InterPro" id="IPR050888">
    <property type="entry name" value="ZnF_C2H2-type_TF"/>
</dbReference>
<keyword evidence="4 7" id="KW-0863">Zinc-finger</keyword>
<feature type="compositionally biased region" description="Polar residues" evidence="8">
    <location>
        <begin position="1101"/>
        <end position="1112"/>
    </location>
</feature>
<evidence type="ECO:0000256" key="1">
    <source>
        <dbReference type="ARBA" id="ARBA00004123"/>
    </source>
</evidence>
<feature type="region of interest" description="Disordered" evidence="8">
    <location>
        <begin position="1148"/>
        <end position="1179"/>
    </location>
</feature>
<feature type="compositionally biased region" description="Polar residues" evidence="8">
    <location>
        <begin position="1338"/>
        <end position="1350"/>
    </location>
</feature>
<dbReference type="OrthoDB" id="8823111at2759"/>
<keyword evidence="3" id="KW-0677">Repeat</keyword>
<dbReference type="EMBL" id="LUCM01004858">
    <property type="protein sequence ID" value="KAA0193718.1"/>
    <property type="molecule type" value="Genomic_DNA"/>
</dbReference>
<evidence type="ECO:0000256" key="2">
    <source>
        <dbReference type="ARBA" id="ARBA00022723"/>
    </source>
</evidence>
<feature type="compositionally biased region" description="Basic and acidic residues" evidence="8">
    <location>
        <begin position="62"/>
        <end position="72"/>
    </location>
</feature>
<dbReference type="PANTHER" id="PTHR24406">
    <property type="entry name" value="TRANSCRIPTIONAL REPRESSOR CTCFL-RELATED"/>
    <property type="match status" value="1"/>
</dbReference>
<feature type="region of interest" description="Disordered" evidence="8">
    <location>
        <begin position="670"/>
        <end position="706"/>
    </location>
</feature>
<feature type="region of interest" description="Disordered" evidence="8">
    <location>
        <begin position="822"/>
        <end position="851"/>
    </location>
</feature>
<proteinExistence type="predicted"/>
<evidence type="ECO:0000256" key="7">
    <source>
        <dbReference type="PROSITE-ProRule" id="PRU00042"/>
    </source>
</evidence>
<dbReference type="GO" id="GO:0008270">
    <property type="term" value="F:zinc ion binding"/>
    <property type="evidence" value="ECO:0007669"/>
    <property type="project" value="UniProtKB-KW"/>
</dbReference>
<feature type="compositionally biased region" description="Polar residues" evidence="8">
    <location>
        <begin position="1156"/>
        <end position="1179"/>
    </location>
</feature>
<feature type="region of interest" description="Disordered" evidence="8">
    <location>
        <begin position="1084"/>
        <end position="1133"/>
    </location>
</feature>
<evidence type="ECO:0000256" key="8">
    <source>
        <dbReference type="SAM" id="MobiDB-lite"/>
    </source>
</evidence>
<feature type="region of interest" description="Disordered" evidence="8">
    <location>
        <begin position="1408"/>
        <end position="1433"/>
    </location>
</feature>
<comment type="caution">
    <text evidence="10">The sequence shown here is derived from an EMBL/GenBank/DDBJ whole genome shotgun (WGS) entry which is preliminary data.</text>
</comment>
<feature type="region of interest" description="Disordered" evidence="8">
    <location>
        <begin position="1301"/>
        <end position="1370"/>
    </location>
</feature>
<evidence type="ECO:0000313" key="11">
    <source>
        <dbReference type="Proteomes" id="UP000728185"/>
    </source>
</evidence>
<feature type="compositionally biased region" description="Polar residues" evidence="8">
    <location>
        <begin position="73"/>
        <end position="86"/>
    </location>
</feature>
<feature type="compositionally biased region" description="Polar residues" evidence="8">
    <location>
        <begin position="38"/>
        <end position="59"/>
    </location>
</feature>
<feature type="compositionally biased region" description="Basic and acidic residues" evidence="8">
    <location>
        <begin position="93"/>
        <end position="103"/>
    </location>
</feature>
<feature type="compositionally biased region" description="Polar residues" evidence="8">
    <location>
        <begin position="1058"/>
        <end position="1067"/>
    </location>
</feature>
<organism evidence="10 11">
    <name type="scientific">Fasciolopsis buskii</name>
    <dbReference type="NCBI Taxonomy" id="27845"/>
    <lineage>
        <taxon>Eukaryota</taxon>
        <taxon>Metazoa</taxon>
        <taxon>Spiralia</taxon>
        <taxon>Lophotrochozoa</taxon>
        <taxon>Platyhelminthes</taxon>
        <taxon>Trematoda</taxon>
        <taxon>Digenea</taxon>
        <taxon>Plagiorchiida</taxon>
        <taxon>Echinostomata</taxon>
        <taxon>Echinostomatoidea</taxon>
        <taxon>Fasciolidae</taxon>
        <taxon>Fasciolopsis</taxon>
    </lineage>
</organism>